<dbReference type="Proteomes" id="UP000185779">
    <property type="component" value="Unassembled WGS sequence"/>
</dbReference>
<dbReference type="AlphaFoldDB" id="A0A1F2P6L3"/>
<evidence type="ECO:0000313" key="2">
    <source>
        <dbReference type="Proteomes" id="UP000185779"/>
    </source>
</evidence>
<dbReference type="STRING" id="1839936.SBU_000260"/>
<evidence type="ECO:0000313" key="1">
    <source>
        <dbReference type="EMBL" id="OFV66967.1"/>
    </source>
</evidence>
<dbReference type="EMBL" id="LYOR01000001">
    <property type="protein sequence ID" value="OFV66967.1"/>
    <property type="molecule type" value="Genomic_DNA"/>
</dbReference>
<proteinExistence type="predicted"/>
<sequence length="34" mass="3917">MRGIISQIEGFNRILPVIEEGVDETTQRVFNELL</sequence>
<reference evidence="1" key="1">
    <citation type="submission" date="2016-05" db="EMBL/GenBank/DDBJ databases">
        <title>Microbial consortia oxidize butane by reversing methanogenesis.</title>
        <authorList>
            <person name="Laso-Perez R."/>
            <person name="Richter M."/>
            <person name="Wegener G."/>
            <person name="Musat F."/>
        </authorList>
    </citation>
    <scope>NUCLEOTIDE SEQUENCE [LARGE SCALE GENOMIC DNA]</scope>
    <source>
        <strain evidence="1">BOX1</strain>
    </source>
</reference>
<accession>A0A1F2P6L3</accession>
<gene>
    <name evidence="1" type="ORF">SBU_000260</name>
</gene>
<keyword evidence="2" id="KW-1185">Reference proteome</keyword>
<comment type="caution">
    <text evidence="1">The sequence shown here is derived from an EMBL/GenBank/DDBJ whole genome shotgun (WGS) entry which is preliminary data.</text>
</comment>
<organism evidence="1 2">
    <name type="scientific">Candidatus Syntropharchaeum butanivorans</name>
    <dbReference type="NCBI Taxonomy" id="1839936"/>
    <lineage>
        <taxon>Archaea</taxon>
        <taxon>Methanobacteriati</taxon>
        <taxon>Methanobacteriota</taxon>
        <taxon>Stenosarchaea group</taxon>
        <taxon>Methanomicrobia</taxon>
        <taxon>Methanosarcinales</taxon>
        <taxon>ANME-2 cluster</taxon>
        <taxon>Candidatus Syntropharchaeum</taxon>
    </lineage>
</organism>
<name>A0A1F2P6L3_9EURY</name>
<protein>
    <submittedName>
        <fullName evidence="1">Uncharacterized protein</fullName>
    </submittedName>
</protein>